<sequence>MLPKWNWLAKMVKLAPSGAATIAEVALAAFRPLTNSLHGLYCFFFPGWAEDTRRNVKKQRRIQIVLGEMKQDEQKQDLDEGASAKARTCDLIFSVEKERGGYPTRSSRTQ</sequence>
<name>A0AAD6WF68_9ROSI</name>
<organism evidence="1 2">
    <name type="scientific">Populus alba x Populus x berolinensis</name>
    <dbReference type="NCBI Taxonomy" id="444605"/>
    <lineage>
        <taxon>Eukaryota</taxon>
        <taxon>Viridiplantae</taxon>
        <taxon>Streptophyta</taxon>
        <taxon>Embryophyta</taxon>
        <taxon>Tracheophyta</taxon>
        <taxon>Spermatophyta</taxon>
        <taxon>Magnoliopsida</taxon>
        <taxon>eudicotyledons</taxon>
        <taxon>Gunneridae</taxon>
        <taxon>Pentapetalae</taxon>
        <taxon>rosids</taxon>
        <taxon>fabids</taxon>
        <taxon>Malpighiales</taxon>
        <taxon>Salicaceae</taxon>
        <taxon>Saliceae</taxon>
        <taxon>Populus</taxon>
    </lineage>
</organism>
<keyword evidence="2" id="KW-1185">Reference proteome</keyword>
<protein>
    <submittedName>
        <fullName evidence="1">Uncharacterized protein</fullName>
    </submittedName>
</protein>
<gene>
    <name evidence="1" type="ORF">NC653_001105</name>
</gene>
<reference evidence="1 2" key="1">
    <citation type="journal article" date="2023" name="Mol. Ecol. Resour.">
        <title>Chromosome-level genome assembly of a triploid poplar Populus alba 'Berolinensis'.</title>
        <authorList>
            <person name="Chen S."/>
            <person name="Yu Y."/>
            <person name="Wang X."/>
            <person name="Wang S."/>
            <person name="Zhang T."/>
            <person name="Zhou Y."/>
            <person name="He R."/>
            <person name="Meng N."/>
            <person name="Wang Y."/>
            <person name="Liu W."/>
            <person name="Liu Z."/>
            <person name="Liu J."/>
            <person name="Guo Q."/>
            <person name="Huang H."/>
            <person name="Sederoff R.R."/>
            <person name="Wang G."/>
            <person name="Qu G."/>
            <person name="Chen S."/>
        </authorList>
    </citation>
    <scope>NUCLEOTIDE SEQUENCE [LARGE SCALE GENOMIC DNA]</scope>
    <source>
        <strain evidence="1">SC-2020</strain>
    </source>
</reference>
<evidence type="ECO:0000313" key="1">
    <source>
        <dbReference type="EMBL" id="KAJ7010550.1"/>
    </source>
</evidence>
<dbReference type="EMBL" id="JAQIZT010000001">
    <property type="protein sequence ID" value="KAJ7010550.1"/>
    <property type="molecule type" value="Genomic_DNA"/>
</dbReference>
<evidence type="ECO:0000313" key="2">
    <source>
        <dbReference type="Proteomes" id="UP001164929"/>
    </source>
</evidence>
<accession>A0AAD6WF68</accession>
<proteinExistence type="predicted"/>
<dbReference type="Proteomes" id="UP001164929">
    <property type="component" value="Chromosome 1"/>
</dbReference>
<dbReference type="AlphaFoldDB" id="A0AAD6WF68"/>
<comment type="caution">
    <text evidence="1">The sequence shown here is derived from an EMBL/GenBank/DDBJ whole genome shotgun (WGS) entry which is preliminary data.</text>
</comment>